<dbReference type="AlphaFoldDB" id="Q16CK3"/>
<gene>
    <name evidence="1" type="ordered locus">RD1_0589</name>
</gene>
<dbReference type="HOGENOM" id="CLU_3047562_0_0_5"/>
<dbReference type="EMBL" id="CP000362">
    <property type="protein sequence ID" value="ABG30290.1"/>
    <property type="molecule type" value="Genomic_DNA"/>
</dbReference>
<dbReference type="STRING" id="375451.RD1_0589"/>
<keyword evidence="2" id="KW-1185">Reference proteome</keyword>
<evidence type="ECO:0000313" key="2">
    <source>
        <dbReference type="Proteomes" id="UP000007029"/>
    </source>
</evidence>
<name>Q16CK3_ROSDO</name>
<dbReference type="Proteomes" id="UP000007029">
    <property type="component" value="Chromosome"/>
</dbReference>
<reference evidence="1 2" key="1">
    <citation type="journal article" date="2007" name="J. Bacteriol.">
        <title>The complete genome sequence of Roseobacter denitrificans reveals a mixotrophic rather than photosynthetic metabolism.</title>
        <authorList>
            <person name="Swingley W.D."/>
            <person name="Sadekar S."/>
            <person name="Mastrian S.D."/>
            <person name="Matthies H.J."/>
            <person name="Hao J."/>
            <person name="Ramos H."/>
            <person name="Acharya C.R."/>
            <person name="Conrad A.L."/>
            <person name="Taylor H.L."/>
            <person name="Dejesa L.C."/>
            <person name="Shah M.K."/>
            <person name="O'huallachain M.E."/>
            <person name="Lince M.T."/>
            <person name="Blankenship R.E."/>
            <person name="Beatty J.T."/>
            <person name="Touchman J.W."/>
        </authorList>
    </citation>
    <scope>NUCLEOTIDE SEQUENCE [LARGE SCALE GENOMIC DNA]</scope>
    <source>
        <strain evidence="2">ATCC 33942 / OCh 114</strain>
    </source>
</reference>
<organism evidence="1 2">
    <name type="scientific">Roseobacter denitrificans (strain ATCC 33942 / OCh 114)</name>
    <name type="common">Erythrobacter sp. (strain OCh 114)</name>
    <name type="synonym">Roseobacter denitrificans</name>
    <dbReference type="NCBI Taxonomy" id="375451"/>
    <lineage>
        <taxon>Bacteria</taxon>
        <taxon>Pseudomonadati</taxon>
        <taxon>Pseudomonadota</taxon>
        <taxon>Alphaproteobacteria</taxon>
        <taxon>Rhodobacterales</taxon>
        <taxon>Roseobacteraceae</taxon>
        <taxon>Roseobacter</taxon>
    </lineage>
</organism>
<dbReference type="KEGG" id="rde:RD1_0589"/>
<accession>Q16CK3</accession>
<proteinExistence type="predicted"/>
<evidence type="ECO:0000313" key="1">
    <source>
        <dbReference type="EMBL" id="ABG30290.1"/>
    </source>
</evidence>
<protein>
    <submittedName>
        <fullName evidence="1">Uncharacterized protein</fullName>
    </submittedName>
</protein>
<sequence length="54" mass="5605">MILSDVGYPVSLSNALKQHPCTSASIGSAATVPAFGRSTYKACAACATRILQFE</sequence>